<comment type="subcellular location">
    <subcellularLocation>
        <location evidence="1">Membrane</location>
        <topology evidence="1">Multi-pass membrane protein</topology>
    </subcellularLocation>
</comment>
<keyword evidence="8" id="KW-1185">Reference proteome</keyword>
<dbReference type="PANTHER" id="PTHR42893:SF46">
    <property type="entry name" value="PROTEIN DETOXIFICATION 44, CHLOROPLASTIC"/>
    <property type="match status" value="1"/>
</dbReference>
<evidence type="ECO:0000256" key="4">
    <source>
        <dbReference type="ARBA" id="ARBA00022989"/>
    </source>
</evidence>
<keyword evidence="3 6" id="KW-0812">Transmembrane</keyword>
<dbReference type="EMBL" id="JBHLVO010000028">
    <property type="protein sequence ID" value="MFC0274011.1"/>
    <property type="molecule type" value="Genomic_DNA"/>
</dbReference>
<keyword evidence="4 6" id="KW-1133">Transmembrane helix</keyword>
<feature type="transmembrane region" description="Helical" evidence="6">
    <location>
        <begin position="381"/>
        <end position="400"/>
    </location>
</feature>
<evidence type="ECO:0000256" key="5">
    <source>
        <dbReference type="ARBA" id="ARBA00023136"/>
    </source>
</evidence>
<organism evidence="7 8">
    <name type="scientific">Metabacillus herbersteinensis</name>
    <dbReference type="NCBI Taxonomy" id="283816"/>
    <lineage>
        <taxon>Bacteria</taxon>
        <taxon>Bacillati</taxon>
        <taxon>Bacillota</taxon>
        <taxon>Bacilli</taxon>
        <taxon>Bacillales</taxon>
        <taxon>Bacillaceae</taxon>
        <taxon>Metabacillus</taxon>
    </lineage>
</organism>
<protein>
    <submittedName>
        <fullName evidence="7">MATE family efflux transporter</fullName>
    </submittedName>
</protein>
<feature type="transmembrane region" description="Helical" evidence="6">
    <location>
        <begin position="184"/>
        <end position="205"/>
    </location>
</feature>
<feature type="transmembrane region" description="Helical" evidence="6">
    <location>
        <begin position="236"/>
        <end position="255"/>
    </location>
</feature>
<feature type="transmembrane region" description="Helical" evidence="6">
    <location>
        <begin position="314"/>
        <end position="336"/>
    </location>
</feature>
<dbReference type="Proteomes" id="UP001589854">
    <property type="component" value="Unassembled WGS sequence"/>
</dbReference>
<dbReference type="Pfam" id="PF01554">
    <property type="entry name" value="MatE"/>
    <property type="match status" value="2"/>
</dbReference>
<evidence type="ECO:0000256" key="1">
    <source>
        <dbReference type="ARBA" id="ARBA00004141"/>
    </source>
</evidence>
<feature type="transmembrane region" description="Helical" evidence="6">
    <location>
        <begin position="406"/>
        <end position="424"/>
    </location>
</feature>
<dbReference type="RefSeq" id="WP_378937840.1">
    <property type="nucleotide sequence ID" value="NZ_JBHLVO010000028.1"/>
</dbReference>
<dbReference type="CDD" id="cd13136">
    <property type="entry name" value="MATE_DinF_like"/>
    <property type="match status" value="1"/>
</dbReference>
<name>A0ABV6GKR6_9BACI</name>
<dbReference type="PANTHER" id="PTHR42893">
    <property type="entry name" value="PROTEIN DETOXIFICATION 44, CHLOROPLASTIC-RELATED"/>
    <property type="match status" value="1"/>
</dbReference>
<feature type="transmembrane region" description="Helical" evidence="6">
    <location>
        <begin position="40"/>
        <end position="60"/>
    </location>
</feature>
<comment type="caution">
    <text evidence="7">The sequence shown here is derived from an EMBL/GenBank/DDBJ whole genome shotgun (WGS) entry which is preliminary data.</text>
</comment>
<evidence type="ECO:0000313" key="7">
    <source>
        <dbReference type="EMBL" id="MFC0274011.1"/>
    </source>
</evidence>
<feature type="transmembrane region" description="Helical" evidence="6">
    <location>
        <begin position="88"/>
        <end position="109"/>
    </location>
</feature>
<evidence type="ECO:0000313" key="8">
    <source>
        <dbReference type="Proteomes" id="UP001589854"/>
    </source>
</evidence>
<feature type="transmembrane region" description="Helical" evidence="6">
    <location>
        <begin position="157"/>
        <end position="178"/>
    </location>
</feature>
<evidence type="ECO:0000256" key="6">
    <source>
        <dbReference type="SAM" id="Phobius"/>
    </source>
</evidence>
<evidence type="ECO:0000256" key="2">
    <source>
        <dbReference type="ARBA" id="ARBA00010199"/>
    </source>
</evidence>
<comment type="similarity">
    <text evidence="2">Belongs to the multi antimicrobial extrusion (MATE) (TC 2.A.66.1) family.</text>
</comment>
<dbReference type="InterPro" id="IPR002528">
    <property type="entry name" value="MATE_fam"/>
</dbReference>
<dbReference type="NCBIfam" id="TIGR00797">
    <property type="entry name" value="matE"/>
    <property type="match status" value="1"/>
</dbReference>
<evidence type="ECO:0000256" key="3">
    <source>
        <dbReference type="ARBA" id="ARBA00022692"/>
    </source>
</evidence>
<feature type="transmembrane region" description="Helical" evidence="6">
    <location>
        <begin position="129"/>
        <end position="150"/>
    </location>
</feature>
<proteinExistence type="inferred from homology"/>
<sequence length="444" mass="48999">MNHRNYLMLALPLIFSTITTPLIGAVDTAVVGQLPGPEYIGGVAVGAILFSTMYWLFGFLRVGTSGFTAQAHGARDEKAIILSLVRPLYIAAVCGCLFILLKLPISTFFIDFINPTDQVKEHGLTYIDIRIWGAPFALINYVILGWLMGLSKIKEAFYLQVGMNVMNIVLDLLFVFVFSWGVSGVAAATLLAEISSVVIGILVVIRVHSMSTHFPSIKMIFDGPALVKQFNVNRDLFIRTACLLIMFNLFTKMGAVYGTEVLAANAILIQIHFLMAYFFDGFANASSILTGRAIGSGERGSYTITVSLTHQWSIYSAVFITVVYFCLKDTIIGMFTQLKPVADLASHYGSWLLLYPITACFGLVFYGIFTGATSASPIRNSMIYSLLLFSIILWATLPTYGNHGLWFAFIMFSSGRSLFLLMYLPKLNRNLYESFADSGKILNG</sequence>
<reference evidence="7 8" key="1">
    <citation type="submission" date="2024-09" db="EMBL/GenBank/DDBJ databases">
        <authorList>
            <person name="Sun Q."/>
            <person name="Mori K."/>
        </authorList>
    </citation>
    <scope>NUCLEOTIDE SEQUENCE [LARGE SCALE GENOMIC DNA]</scope>
    <source>
        <strain evidence="7 8">CCM 7228</strain>
    </source>
</reference>
<accession>A0ABV6GKR6</accession>
<dbReference type="InterPro" id="IPR044644">
    <property type="entry name" value="DinF-like"/>
</dbReference>
<feature type="transmembrane region" description="Helical" evidence="6">
    <location>
        <begin position="348"/>
        <end position="369"/>
    </location>
</feature>
<feature type="transmembrane region" description="Helical" evidence="6">
    <location>
        <begin position="261"/>
        <end position="279"/>
    </location>
</feature>
<keyword evidence="5 6" id="KW-0472">Membrane</keyword>
<gene>
    <name evidence="7" type="ORF">ACFFIX_21895</name>
</gene>